<protein>
    <submittedName>
        <fullName evidence="1">Uncharacterized protein</fullName>
    </submittedName>
</protein>
<name>A0ACB7T7F8_HYAAI</name>
<organism evidence="1 2">
    <name type="scientific">Hyalomma asiaticum</name>
    <name type="common">Tick</name>
    <dbReference type="NCBI Taxonomy" id="266040"/>
    <lineage>
        <taxon>Eukaryota</taxon>
        <taxon>Metazoa</taxon>
        <taxon>Ecdysozoa</taxon>
        <taxon>Arthropoda</taxon>
        <taxon>Chelicerata</taxon>
        <taxon>Arachnida</taxon>
        <taxon>Acari</taxon>
        <taxon>Parasitiformes</taxon>
        <taxon>Ixodida</taxon>
        <taxon>Ixodoidea</taxon>
        <taxon>Ixodidae</taxon>
        <taxon>Hyalomminae</taxon>
        <taxon>Hyalomma</taxon>
    </lineage>
</organism>
<sequence length="544" mass="55577">MSVVGAILVGVGQVVCFLLGSLTAIVPVIGLLCGLGSALSTLVDEMALHLHFMKERHQALTLYGVAFSLSAIVYPPVFLILVDTYGLNGALLVSGALSLNGLAGSVVITRPVWLPPDIPLPPLYRRTSDIIAEVEALSPTSSPEKGAKGGSAGDAKGAAAADKLDPKKPPVPAGDHEEPASGALAGVPSGVTSAATSGMSPSMTSGVTTASPTKAMSIGKVSKRSSPAHSVASFALHSDTVGQGPTDETPGKSSVALVALAERQGATLEDLLTKQGAALSPGSAAPSKRDLFESRPCALYGPHQETDNSVGIILVFYCALTSLSVTAGAVVYDYAMGGDRSRSLPATVALVSLGLGDLLGRIGYETLLATGEHRKVMAVQAFLQGGVLFLMALAEEIFMLVPVSFALGWLSSTLDMLPVPVMQRFVESDIVDKQLGLCRGASGVACLLGPVLVMIFRDGGSKSYAAMFVVSGCLSLLAGALWLPGLKKEVDEARAKAATAAVPPAAKAIDMDAVVAGEEAVDQEHDALQAGHAASPGAADEPHQ</sequence>
<dbReference type="EMBL" id="CM023491">
    <property type="protein sequence ID" value="KAH6940809.1"/>
    <property type="molecule type" value="Genomic_DNA"/>
</dbReference>
<keyword evidence="2" id="KW-1185">Reference proteome</keyword>
<gene>
    <name evidence="1" type="ORF">HPB50_007028</name>
</gene>
<evidence type="ECO:0000313" key="1">
    <source>
        <dbReference type="EMBL" id="KAH6940809.1"/>
    </source>
</evidence>
<proteinExistence type="predicted"/>
<dbReference type="Proteomes" id="UP000821845">
    <property type="component" value="Chromosome 11"/>
</dbReference>
<reference evidence="1" key="1">
    <citation type="submission" date="2020-05" db="EMBL/GenBank/DDBJ databases">
        <title>Large-scale comparative analyses of tick genomes elucidate their genetic diversity and vector capacities.</title>
        <authorList>
            <person name="Jia N."/>
            <person name="Wang J."/>
            <person name="Shi W."/>
            <person name="Du L."/>
            <person name="Sun Y."/>
            <person name="Zhan W."/>
            <person name="Jiang J."/>
            <person name="Wang Q."/>
            <person name="Zhang B."/>
            <person name="Ji P."/>
            <person name="Sakyi L.B."/>
            <person name="Cui X."/>
            <person name="Yuan T."/>
            <person name="Jiang B."/>
            <person name="Yang W."/>
            <person name="Lam T.T.-Y."/>
            <person name="Chang Q."/>
            <person name="Ding S."/>
            <person name="Wang X."/>
            <person name="Zhu J."/>
            <person name="Ruan X."/>
            <person name="Zhao L."/>
            <person name="Wei J."/>
            <person name="Que T."/>
            <person name="Du C."/>
            <person name="Cheng J."/>
            <person name="Dai P."/>
            <person name="Han X."/>
            <person name="Huang E."/>
            <person name="Gao Y."/>
            <person name="Liu J."/>
            <person name="Shao H."/>
            <person name="Ye R."/>
            <person name="Li L."/>
            <person name="Wei W."/>
            <person name="Wang X."/>
            <person name="Wang C."/>
            <person name="Yang T."/>
            <person name="Huo Q."/>
            <person name="Li W."/>
            <person name="Guo W."/>
            <person name="Chen H."/>
            <person name="Zhou L."/>
            <person name="Ni X."/>
            <person name="Tian J."/>
            <person name="Zhou Y."/>
            <person name="Sheng Y."/>
            <person name="Liu T."/>
            <person name="Pan Y."/>
            <person name="Xia L."/>
            <person name="Li J."/>
            <person name="Zhao F."/>
            <person name="Cao W."/>
        </authorList>
    </citation>
    <scope>NUCLEOTIDE SEQUENCE</scope>
    <source>
        <strain evidence="1">Hyas-2018</strain>
    </source>
</reference>
<accession>A0ACB7T7F8</accession>
<evidence type="ECO:0000313" key="2">
    <source>
        <dbReference type="Proteomes" id="UP000821845"/>
    </source>
</evidence>
<comment type="caution">
    <text evidence="1">The sequence shown here is derived from an EMBL/GenBank/DDBJ whole genome shotgun (WGS) entry which is preliminary data.</text>
</comment>